<organism evidence="1 2">
    <name type="scientific">Merluccius polli</name>
    <name type="common">Benguela hake</name>
    <name type="synonym">Merluccius cadenati</name>
    <dbReference type="NCBI Taxonomy" id="89951"/>
    <lineage>
        <taxon>Eukaryota</taxon>
        <taxon>Metazoa</taxon>
        <taxon>Chordata</taxon>
        <taxon>Craniata</taxon>
        <taxon>Vertebrata</taxon>
        <taxon>Euteleostomi</taxon>
        <taxon>Actinopterygii</taxon>
        <taxon>Neopterygii</taxon>
        <taxon>Teleostei</taxon>
        <taxon>Neoteleostei</taxon>
        <taxon>Acanthomorphata</taxon>
        <taxon>Zeiogadaria</taxon>
        <taxon>Gadariae</taxon>
        <taxon>Gadiformes</taxon>
        <taxon>Gadoidei</taxon>
        <taxon>Merlucciidae</taxon>
        <taxon>Merluccius</taxon>
    </lineage>
</organism>
<sequence>MLLKPAEETWLNMGFLEIRSSSVWDRFKRVKPFLANKSCKSFMTLQCCWPCLPHCALFPDGSTADLLLRLCPRAARMQRTHTPLSGTMMRALYRTVVVKRELSRKVKLSIYQSIYVPTLTYGHELWNFAFEVDVLCADEGRGCTRHVKVEGVDRIGDRLYDSSLDSASKGIFQKTAEAPPQQPAPTPPQSPALGGGAAELPFLYRISIRSLYSQPAPTEASHASCILWQPYTYLLQLWLARPGGKYRKTLTRRGARDGILARSDSVRWRSRWSAF</sequence>
<dbReference type="AlphaFoldDB" id="A0AA47NCK3"/>
<gene>
    <name evidence="1" type="ORF">N1851_001772</name>
</gene>
<name>A0AA47NCK3_MERPO</name>
<proteinExistence type="predicted"/>
<comment type="caution">
    <text evidence="1">The sequence shown here is derived from an EMBL/GenBank/DDBJ whole genome shotgun (WGS) entry which is preliminary data.</text>
</comment>
<protein>
    <submittedName>
        <fullName evidence="1">Uncharacterized protein</fullName>
    </submittedName>
</protein>
<evidence type="ECO:0000313" key="2">
    <source>
        <dbReference type="Proteomes" id="UP001174136"/>
    </source>
</evidence>
<reference evidence="1" key="1">
    <citation type="journal article" date="2023" name="Front. Mar. Sci.">
        <title>A new Merluccius polli reference genome to investigate the effects of global change in West African waters.</title>
        <authorList>
            <person name="Mateo J.L."/>
            <person name="Blanco-Fernandez C."/>
            <person name="Garcia-Vazquez E."/>
            <person name="Machado-Schiaffino G."/>
        </authorList>
    </citation>
    <scope>NUCLEOTIDE SEQUENCE</scope>
    <source>
        <strain evidence="1">C29</strain>
        <tissue evidence="1">Fin</tissue>
    </source>
</reference>
<accession>A0AA47NCK3</accession>
<keyword evidence="2" id="KW-1185">Reference proteome</keyword>
<dbReference type="EMBL" id="JAOPHQ010000117">
    <property type="protein sequence ID" value="KAK0155730.1"/>
    <property type="molecule type" value="Genomic_DNA"/>
</dbReference>
<evidence type="ECO:0000313" key="1">
    <source>
        <dbReference type="EMBL" id="KAK0155730.1"/>
    </source>
</evidence>
<dbReference type="Proteomes" id="UP001174136">
    <property type="component" value="Unassembled WGS sequence"/>
</dbReference>